<proteinExistence type="predicted"/>
<dbReference type="AlphaFoldDB" id="A0A9W9LEK9"/>
<accession>A0A9W9LEK9</accession>
<sequence>MSTCGILLTPGSLSALPREEDLTVNSGDRGLAEGWVPTAGLQDFRTAGMKSGSARSAPGDIHLAMGPPVFGGRALLAWAALQVAP</sequence>
<evidence type="ECO:0000313" key="1">
    <source>
        <dbReference type="EMBL" id="KAJ5151447.1"/>
    </source>
</evidence>
<dbReference type="EMBL" id="JAPQKN010000008">
    <property type="protein sequence ID" value="KAJ5151447.1"/>
    <property type="molecule type" value="Genomic_DNA"/>
</dbReference>
<dbReference type="Proteomes" id="UP001149163">
    <property type="component" value="Unassembled WGS sequence"/>
</dbReference>
<reference evidence="1" key="1">
    <citation type="submission" date="2022-11" db="EMBL/GenBank/DDBJ databases">
        <authorList>
            <person name="Petersen C."/>
        </authorList>
    </citation>
    <scope>NUCLEOTIDE SEQUENCE</scope>
    <source>
        <strain evidence="1">IBT 26290</strain>
    </source>
</reference>
<organism evidence="1 2">
    <name type="scientific">Penicillium canariense</name>
    <dbReference type="NCBI Taxonomy" id="189055"/>
    <lineage>
        <taxon>Eukaryota</taxon>
        <taxon>Fungi</taxon>
        <taxon>Dikarya</taxon>
        <taxon>Ascomycota</taxon>
        <taxon>Pezizomycotina</taxon>
        <taxon>Eurotiomycetes</taxon>
        <taxon>Eurotiomycetidae</taxon>
        <taxon>Eurotiales</taxon>
        <taxon>Aspergillaceae</taxon>
        <taxon>Penicillium</taxon>
    </lineage>
</organism>
<comment type="caution">
    <text evidence="1">The sequence shown here is derived from an EMBL/GenBank/DDBJ whole genome shotgun (WGS) entry which is preliminary data.</text>
</comment>
<dbReference type="RefSeq" id="XP_056538780.1">
    <property type="nucleotide sequence ID" value="XM_056692823.1"/>
</dbReference>
<evidence type="ECO:0000313" key="2">
    <source>
        <dbReference type="Proteomes" id="UP001149163"/>
    </source>
</evidence>
<dbReference type="GeneID" id="81431999"/>
<gene>
    <name evidence="1" type="ORF">N7482_010699</name>
</gene>
<keyword evidence="2" id="KW-1185">Reference proteome</keyword>
<name>A0A9W9LEK9_9EURO</name>
<protein>
    <submittedName>
        <fullName evidence="1">Uncharacterized protein</fullName>
    </submittedName>
</protein>
<reference evidence="1" key="2">
    <citation type="journal article" date="2023" name="IMA Fungus">
        <title>Comparative genomic study of the Penicillium genus elucidates a diverse pangenome and 15 lateral gene transfer events.</title>
        <authorList>
            <person name="Petersen C."/>
            <person name="Sorensen T."/>
            <person name="Nielsen M.R."/>
            <person name="Sondergaard T.E."/>
            <person name="Sorensen J.L."/>
            <person name="Fitzpatrick D.A."/>
            <person name="Frisvad J.C."/>
            <person name="Nielsen K.L."/>
        </authorList>
    </citation>
    <scope>NUCLEOTIDE SEQUENCE</scope>
    <source>
        <strain evidence="1">IBT 26290</strain>
    </source>
</reference>